<dbReference type="Ensembl" id="ENSMMDT00005028247.1">
    <property type="protein sequence ID" value="ENSMMDP00005027579.1"/>
    <property type="gene ID" value="ENSMMDG00005013228.1"/>
</dbReference>
<sequence length="139" mass="17191">SPSTSILNHFWWYVTVRPASCINLIRVQKRINPLIASKSHQELHKEMWMTHRRLERYRHRDRQPYIHTVTLQFIEKWEQNIKVWRHREEAKKNTSSFHRELLKHHQKLDKQRKPLQKNFLKMENSPYTPITFEIIDFLP</sequence>
<dbReference type="GeneTree" id="ENSGT01030000237198"/>
<dbReference type="PANTHER" id="PTHR16768">
    <property type="entry name" value="DOWN REGULATED IN RENAL CARCINOMA 1/TU3A"/>
    <property type="match status" value="1"/>
</dbReference>
<reference evidence="2" key="3">
    <citation type="submission" date="2025-09" db="UniProtKB">
        <authorList>
            <consortium name="Ensembl"/>
        </authorList>
    </citation>
    <scope>IDENTIFICATION</scope>
</reference>
<dbReference type="Proteomes" id="UP000472263">
    <property type="component" value="Chromosome 5"/>
</dbReference>
<protein>
    <submittedName>
        <fullName evidence="2">Uncharacterized protein</fullName>
    </submittedName>
</protein>
<organism evidence="2 3">
    <name type="scientific">Myripristis murdjan</name>
    <name type="common">pinecone soldierfish</name>
    <dbReference type="NCBI Taxonomy" id="586833"/>
    <lineage>
        <taxon>Eukaryota</taxon>
        <taxon>Metazoa</taxon>
        <taxon>Chordata</taxon>
        <taxon>Craniata</taxon>
        <taxon>Vertebrata</taxon>
        <taxon>Euteleostomi</taxon>
        <taxon>Actinopterygii</taxon>
        <taxon>Neopterygii</taxon>
        <taxon>Teleostei</taxon>
        <taxon>Neoteleostei</taxon>
        <taxon>Acanthomorphata</taxon>
        <taxon>Holocentriformes</taxon>
        <taxon>Holocentridae</taxon>
        <taxon>Myripristis</taxon>
    </lineage>
</organism>
<keyword evidence="3" id="KW-1185">Reference proteome</keyword>
<dbReference type="PANTHER" id="PTHR16768:SF5">
    <property type="entry name" value="FI14214P"/>
    <property type="match status" value="1"/>
</dbReference>
<proteinExistence type="predicted"/>
<evidence type="ECO:0000256" key="1">
    <source>
        <dbReference type="ARBA" id="ARBA00023054"/>
    </source>
</evidence>
<accession>A0A667YUU0</accession>
<reference evidence="2" key="2">
    <citation type="submission" date="2025-08" db="UniProtKB">
        <authorList>
            <consortium name="Ensembl"/>
        </authorList>
    </citation>
    <scope>IDENTIFICATION</scope>
</reference>
<reference evidence="2" key="1">
    <citation type="submission" date="2019-06" db="EMBL/GenBank/DDBJ databases">
        <authorList>
            <consortium name="Wellcome Sanger Institute Data Sharing"/>
        </authorList>
    </citation>
    <scope>NUCLEOTIDE SEQUENCE [LARGE SCALE GENOMIC DNA]</scope>
</reference>
<dbReference type="InterPro" id="IPR009533">
    <property type="entry name" value="FAM107"/>
</dbReference>
<keyword evidence="1" id="KW-0175">Coiled coil</keyword>
<evidence type="ECO:0000313" key="3">
    <source>
        <dbReference type="Proteomes" id="UP000472263"/>
    </source>
</evidence>
<name>A0A667YUU0_9TELE</name>
<evidence type="ECO:0000313" key="2">
    <source>
        <dbReference type="Ensembl" id="ENSMMDP00005027579.1"/>
    </source>
</evidence>
<dbReference type="AlphaFoldDB" id="A0A667YUU0"/>
<dbReference type="InParanoid" id="A0A667YUU0"/>
<dbReference type="Pfam" id="PF06625">
    <property type="entry name" value="DUF1151"/>
    <property type="match status" value="1"/>
</dbReference>